<dbReference type="GeneID" id="116416215"/>
<evidence type="ECO:0000313" key="2">
    <source>
        <dbReference type="Proteomes" id="UP000002358"/>
    </source>
</evidence>
<dbReference type="KEGG" id="nvi:116416215"/>
<reference evidence="1" key="1">
    <citation type="submission" date="2021-01" db="UniProtKB">
        <authorList>
            <consortium name="EnsemblMetazoa"/>
        </authorList>
    </citation>
    <scope>IDENTIFICATION</scope>
</reference>
<dbReference type="InParanoid" id="A0A7M7Q0V1"/>
<organism evidence="1 2">
    <name type="scientific">Nasonia vitripennis</name>
    <name type="common">Parasitic wasp</name>
    <dbReference type="NCBI Taxonomy" id="7425"/>
    <lineage>
        <taxon>Eukaryota</taxon>
        <taxon>Metazoa</taxon>
        <taxon>Ecdysozoa</taxon>
        <taxon>Arthropoda</taxon>
        <taxon>Hexapoda</taxon>
        <taxon>Insecta</taxon>
        <taxon>Pterygota</taxon>
        <taxon>Neoptera</taxon>
        <taxon>Endopterygota</taxon>
        <taxon>Hymenoptera</taxon>
        <taxon>Apocrita</taxon>
        <taxon>Proctotrupomorpha</taxon>
        <taxon>Chalcidoidea</taxon>
        <taxon>Pteromalidae</taxon>
        <taxon>Pteromalinae</taxon>
        <taxon>Nasonia</taxon>
    </lineage>
</organism>
<dbReference type="AlphaFoldDB" id="A0A7M7Q0V1"/>
<protein>
    <submittedName>
        <fullName evidence="1">Uncharacterized protein</fullName>
    </submittedName>
</protein>
<proteinExistence type="predicted"/>
<keyword evidence="2" id="KW-1185">Reference proteome</keyword>
<dbReference type="EnsemblMetazoa" id="XM_031923903">
    <property type="protein sequence ID" value="XP_031779763"/>
    <property type="gene ID" value="LOC116416215"/>
</dbReference>
<evidence type="ECO:0000313" key="1">
    <source>
        <dbReference type="EnsemblMetazoa" id="XP_031779763"/>
    </source>
</evidence>
<accession>A0A7M7Q0V1</accession>
<dbReference type="RefSeq" id="XP_031779763.1">
    <property type="nucleotide sequence ID" value="XM_031923903.1"/>
</dbReference>
<dbReference type="Proteomes" id="UP000002358">
    <property type="component" value="Unassembled WGS sequence"/>
</dbReference>
<name>A0A7M7Q0V1_NASVI</name>
<sequence>MNPGAVEGLVGTEPSVQIIGMFLVSSPFERIPLVLEELDLLHDTLVEAVFAGKLSPVYGRNLLEKRVESLLGNMPLHLDPNRNLAICCGDGINKVTFYLAG</sequence>